<reference evidence="1" key="1">
    <citation type="submission" date="2024-12" db="EMBL/GenBank/DDBJ databases">
        <authorList>
            <person name="Wu N."/>
        </authorList>
    </citation>
    <scope>NUCLEOTIDE SEQUENCE</scope>
    <source>
        <strain evidence="1">P15</strain>
    </source>
</reference>
<gene>
    <name evidence="1" type="ORF">ACI1P1_03065</name>
</gene>
<organism evidence="1 2">
    <name type="scientific">Paenibacillus mesotrionivorans</name>
    <dbReference type="NCBI Taxonomy" id="3160968"/>
    <lineage>
        <taxon>Bacteria</taxon>
        <taxon>Bacillati</taxon>
        <taxon>Bacillota</taxon>
        <taxon>Bacilli</taxon>
        <taxon>Bacillales</taxon>
        <taxon>Paenibacillaceae</taxon>
        <taxon>Paenibacillus</taxon>
    </lineage>
</organism>
<proteinExistence type="predicted"/>
<evidence type="ECO:0000313" key="2">
    <source>
        <dbReference type="Proteomes" id="UP001631969"/>
    </source>
</evidence>
<comment type="caution">
    <text evidence="1">The sequence shown here is derived from an EMBL/GenBank/DDBJ whole genome shotgun (WGS) entry which is preliminary data.</text>
</comment>
<accession>A0ACC7NW19</accession>
<keyword evidence="2" id="KW-1185">Reference proteome</keyword>
<evidence type="ECO:0000313" key="1">
    <source>
        <dbReference type="EMBL" id="MFM9327272.1"/>
    </source>
</evidence>
<sequence length="165" mass="18164">MRSVCNLLGLPVMDIVTGKRIGTVKDVLVTGDWKLRGIVLEYKSWFNSARYVEWNALVSIGEDAVIINSKASVRPFKSFPDTSLLGWGKEKLKGLPMVSVEGIQMGRLEDVYFSEKMEDSIVGLELSDGILTDLQEGRRRIPVPPGAVRGEDAITVRTCQPVGSP</sequence>
<name>A0ACC7NW19_9BACL</name>
<dbReference type="EMBL" id="JBJURJ010000002">
    <property type="protein sequence ID" value="MFM9327272.1"/>
    <property type="molecule type" value="Genomic_DNA"/>
</dbReference>
<dbReference type="Proteomes" id="UP001631969">
    <property type="component" value="Unassembled WGS sequence"/>
</dbReference>
<protein>
    <submittedName>
        <fullName evidence="1">PRC-barrel domain-containing protein</fullName>
    </submittedName>
</protein>